<organism evidence="9 10">
    <name type="scientific">Sphingobacterium yanglingense</name>
    <dbReference type="NCBI Taxonomy" id="1437280"/>
    <lineage>
        <taxon>Bacteria</taxon>
        <taxon>Pseudomonadati</taxon>
        <taxon>Bacteroidota</taxon>
        <taxon>Sphingobacteriia</taxon>
        <taxon>Sphingobacteriales</taxon>
        <taxon>Sphingobacteriaceae</taxon>
        <taxon>Sphingobacterium</taxon>
    </lineage>
</organism>
<feature type="chain" id="PRO_5020239474" evidence="6">
    <location>
        <begin position="24"/>
        <end position="633"/>
    </location>
</feature>
<dbReference type="PROSITE" id="PS51257">
    <property type="entry name" value="PROKAR_LIPOPROTEIN"/>
    <property type="match status" value="1"/>
</dbReference>
<feature type="domain" description="SusD-like N-terminal" evidence="8">
    <location>
        <begin position="24"/>
        <end position="224"/>
    </location>
</feature>
<reference evidence="9 10" key="1">
    <citation type="submission" date="2019-03" db="EMBL/GenBank/DDBJ databases">
        <title>Genomic Encyclopedia of Archaeal and Bacterial Type Strains, Phase II (KMG-II): from individual species to whole genera.</title>
        <authorList>
            <person name="Goeker M."/>
        </authorList>
    </citation>
    <scope>NUCLEOTIDE SEQUENCE [LARGE SCALE GENOMIC DNA]</scope>
    <source>
        <strain evidence="9 10">DSM 28353</strain>
    </source>
</reference>
<name>A0A4V3DCV4_9SPHI</name>
<keyword evidence="10" id="KW-1185">Reference proteome</keyword>
<dbReference type="InterPro" id="IPR011990">
    <property type="entry name" value="TPR-like_helical_dom_sf"/>
</dbReference>
<evidence type="ECO:0000256" key="6">
    <source>
        <dbReference type="SAM" id="SignalP"/>
    </source>
</evidence>
<evidence type="ECO:0000256" key="2">
    <source>
        <dbReference type="ARBA" id="ARBA00006275"/>
    </source>
</evidence>
<gene>
    <name evidence="9" type="ORF">CLV99_4527</name>
</gene>
<dbReference type="InterPro" id="IPR033985">
    <property type="entry name" value="SusD-like_N"/>
</dbReference>
<dbReference type="SUPFAM" id="SSF48452">
    <property type="entry name" value="TPR-like"/>
    <property type="match status" value="1"/>
</dbReference>
<dbReference type="InterPro" id="IPR012944">
    <property type="entry name" value="SusD_RagB_dom"/>
</dbReference>
<dbReference type="RefSeq" id="WP_133586652.1">
    <property type="nucleotide sequence ID" value="NZ_SNYV01000019.1"/>
</dbReference>
<feature type="domain" description="RagB/SusD" evidence="7">
    <location>
        <begin position="342"/>
        <end position="621"/>
    </location>
</feature>
<dbReference type="OrthoDB" id="5694214at2"/>
<feature type="signal peptide" evidence="6">
    <location>
        <begin position="1"/>
        <end position="23"/>
    </location>
</feature>
<dbReference type="GO" id="GO:0009279">
    <property type="term" value="C:cell outer membrane"/>
    <property type="evidence" value="ECO:0007669"/>
    <property type="project" value="UniProtKB-SubCell"/>
</dbReference>
<comment type="similarity">
    <text evidence="2">Belongs to the SusD family.</text>
</comment>
<keyword evidence="4" id="KW-0472">Membrane</keyword>
<comment type="caution">
    <text evidence="9">The sequence shown here is derived from an EMBL/GenBank/DDBJ whole genome shotgun (WGS) entry which is preliminary data.</text>
</comment>
<protein>
    <submittedName>
        <fullName evidence="9">Putative outer membrane starch-binding protein</fullName>
    </submittedName>
</protein>
<evidence type="ECO:0000313" key="9">
    <source>
        <dbReference type="EMBL" id="TDQ73473.1"/>
    </source>
</evidence>
<sequence length="633" mass="70982">MKNNICKLILACGLGLASFSSCSKYLDVDPKNKIPGDVVLTDPNGVKAFLANLYFQAPIEDHVYFPREGFNARGNTGFLSLAQYGMEAIHSEWPNWNEYRNDWWEKGYRLNRSINILLETIPALAIAQSEKDLLMGEAYFLRAYTYFGLAKYYGGVPIIDKNQEYSTDFESLKVPRNTEKETWDFVLASCDEAIAKLPDNHGSTDVSKRRATKWAAYALKSRAALHAASLAKYGPQAPLSGEAVTQKLVGLEPSEANRYYRICIEASQKLMESNILALHKATPANRSEAIKAYQELFYNPASAYEEVIFLKGYSQVGNNISHDLDGWNGPNQTSEGFPHRGRTNPILELVDLYEDYDHPGEISPIATTAPGSGNNTTGYDPSVSYRHFDDPADIFAGRDARFFASVIYPNATWKGQQIVIQGGVVRPDGSLMDSRGSYTHEGVTYYTYGKQQPNQYSGFDGSADMTRTGFLMRKFLNEGGRYNTWLQSTTDYVDMRYAEVLLNYAEAVVESGIDENGSKAKATEALNAVRFRAGHSVAVPLNLANVLRERTVELAFENKGYWDLIRRRTFHTVFKNKVKQALIPLMDLRGSNPQYIFVRKNVPGAQVQNFPERDYYRPIPNVAGNGAVQNPQH</sequence>
<dbReference type="Gene3D" id="1.25.40.390">
    <property type="match status" value="1"/>
</dbReference>
<dbReference type="Pfam" id="PF14322">
    <property type="entry name" value="SusD-like_3"/>
    <property type="match status" value="1"/>
</dbReference>
<dbReference type="Pfam" id="PF07980">
    <property type="entry name" value="SusD_RagB"/>
    <property type="match status" value="1"/>
</dbReference>
<evidence type="ECO:0000259" key="7">
    <source>
        <dbReference type="Pfam" id="PF07980"/>
    </source>
</evidence>
<dbReference type="EMBL" id="SNYV01000019">
    <property type="protein sequence ID" value="TDQ73473.1"/>
    <property type="molecule type" value="Genomic_DNA"/>
</dbReference>
<evidence type="ECO:0000256" key="1">
    <source>
        <dbReference type="ARBA" id="ARBA00004442"/>
    </source>
</evidence>
<evidence type="ECO:0000259" key="8">
    <source>
        <dbReference type="Pfam" id="PF14322"/>
    </source>
</evidence>
<evidence type="ECO:0000313" key="10">
    <source>
        <dbReference type="Proteomes" id="UP000295292"/>
    </source>
</evidence>
<keyword evidence="3 6" id="KW-0732">Signal</keyword>
<evidence type="ECO:0000256" key="5">
    <source>
        <dbReference type="ARBA" id="ARBA00023237"/>
    </source>
</evidence>
<evidence type="ECO:0000256" key="3">
    <source>
        <dbReference type="ARBA" id="ARBA00022729"/>
    </source>
</evidence>
<comment type="subcellular location">
    <subcellularLocation>
        <location evidence="1">Cell outer membrane</location>
    </subcellularLocation>
</comment>
<dbReference type="AlphaFoldDB" id="A0A4V3DCV4"/>
<evidence type="ECO:0000256" key="4">
    <source>
        <dbReference type="ARBA" id="ARBA00023136"/>
    </source>
</evidence>
<dbReference type="Proteomes" id="UP000295292">
    <property type="component" value="Unassembled WGS sequence"/>
</dbReference>
<accession>A0A4V3DCV4</accession>
<keyword evidence="5" id="KW-0998">Cell outer membrane</keyword>
<proteinExistence type="inferred from homology"/>